<dbReference type="InterPro" id="IPR020867">
    <property type="entry name" value="THF_DH/CycHdrlase_CS"/>
</dbReference>
<dbReference type="Proteomes" id="UP000694865">
    <property type="component" value="Unplaced"/>
</dbReference>
<dbReference type="InterPro" id="IPR000672">
    <property type="entry name" value="THF_DH/CycHdrlase"/>
</dbReference>
<name>A0ABM0GP51_SACKO</name>
<dbReference type="HAMAP" id="MF_01576">
    <property type="entry name" value="THF_DHG_CYH"/>
    <property type="match status" value="1"/>
</dbReference>
<keyword evidence="4" id="KW-0560">Oxidoreductase</keyword>
<dbReference type="EC" id="3.5.4.9" evidence="1"/>
<dbReference type="PRINTS" id="PR00085">
    <property type="entry name" value="THFDHDRGNASE"/>
</dbReference>
<dbReference type="PROSITE" id="PS00767">
    <property type="entry name" value="THF_DHG_CYH_2"/>
    <property type="match status" value="1"/>
</dbReference>
<keyword evidence="5" id="KW-0511">Multifunctional enzyme</keyword>
<keyword evidence="9" id="KW-1185">Reference proteome</keyword>
<evidence type="ECO:0000259" key="7">
    <source>
        <dbReference type="Pfam" id="PF00763"/>
    </source>
</evidence>
<dbReference type="PANTHER" id="PTHR48099:SF11">
    <property type="entry name" value="BIFUNCTIONAL METHYLENETETRAHYDROFOLATE DEHYDROGENASE_CYCLOHYDROLASE, MITOCHONDRIAL"/>
    <property type="match status" value="1"/>
</dbReference>
<dbReference type="Gene3D" id="3.40.50.720">
    <property type="entry name" value="NAD(P)-binding Rossmann-like Domain"/>
    <property type="match status" value="1"/>
</dbReference>
<dbReference type="CDD" id="cd01080">
    <property type="entry name" value="NAD_bind_m-THF_DH_Cyclohyd"/>
    <property type="match status" value="1"/>
</dbReference>
<evidence type="ECO:0000313" key="10">
    <source>
        <dbReference type="RefSeq" id="XP_002734253.1"/>
    </source>
</evidence>
<evidence type="ECO:0000259" key="8">
    <source>
        <dbReference type="Pfam" id="PF02882"/>
    </source>
</evidence>
<comment type="catalytic activity">
    <reaction evidence="6">
        <text>(6R)-5,10-methenyltetrahydrofolate + H2O = (6R)-10-formyltetrahydrofolate + H(+)</text>
        <dbReference type="Rhea" id="RHEA:23700"/>
        <dbReference type="ChEBI" id="CHEBI:15377"/>
        <dbReference type="ChEBI" id="CHEBI:15378"/>
        <dbReference type="ChEBI" id="CHEBI:57455"/>
        <dbReference type="ChEBI" id="CHEBI:195366"/>
        <dbReference type="EC" id="3.5.4.9"/>
    </reaction>
</comment>
<dbReference type="Pfam" id="PF00763">
    <property type="entry name" value="THF_DHG_CYH"/>
    <property type="match status" value="1"/>
</dbReference>
<gene>
    <name evidence="10" type="primary">LOC100372318</name>
</gene>
<dbReference type="Gene3D" id="3.40.50.10860">
    <property type="entry name" value="Leucine Dehydrogenase, chain A, domain 1"/>
    <property type="match status" value="1"/>
</dbReference>
<dbReference type="SUPFAM" id="SSF53223">
    <property type="entry name" value="Aminoacid dehydrogenase-like, N-terminal domain"/>
    <property type="match status" value="1"/>
</dbReference>
<evidence type="ECO:0000256" key="4">
    <source>
        <dbReference type="ARBA" id="ARBA00023002"/>
    </source>
</evidence>
<evidence type="ECO:0000256" key="2">
    <source>
        <dbReference type="ARBA" id="ARBA00022563"/>
    </source>
</evidence>
<evidence type="ECO:0000256" key="3">
    <source>
        <dbReference type="ARBA" id="ARBA00022801"/>
    </source>
</evidence>
<evidence type="ECO:0000256" key="5">
    <source>
        <dbReference type="ARBA" id="ARBA00023268"/>
    </source>
</evidence>
<feature type="domain" description="Tetrahydrofolate dehydrogenase/cyclohydrolase catalytic" evidence="7">
    <location>
        <begin position="50"/>
        <end position="165"/>
    </location>
</feature>
<dbReference type="InterPro" id="IPR020630">
    <property type="entry name" value="THF_DH/CycHdrlase_cat_dom"/>
</dbReference>
<dbReference type="Pfam" id="PF02882">
    <property type="entry name" value="THF_DHG_CYH_C"/>
    <property type="match status" value="1"/>
</dbReference>
<keyword evidence="2" id="KW-0554">One-carbon metabolism</keyword>
<accession>A0ABM0GP51</accession>
<organism evidence="9 10">
    <name type="scientific">Saccoglossus kowalevskii</name>
    <name type="common">Acorn worm</name>
    <dbReference type="NCBI Taxonomy" id="10224"/>
    <lineage>
        <taxon>Eukaryota</taxon>
        <taxon>Metazoa</taxon>
        <taxon>Hemichordata</taxon>
        <taxon>Enteropneusta</taxon>
        <taxon>Harrimaniidae</taxon>
        <taxon>Saccoglossus</taxon>
    </lineage>
</organism>
<feature type="domain" description="Tetrahydrofolate dehydrogenase/cyclohydrolase NAD(P)-binding" evidence="8">
    <location>
        <begin position="184"/>
        <end position="340"/>
    </location>
</feature>
<proteinExistence type="inferred from homology"/>
<dbReference type="InterPro" id="IPR020631">
    <property type="entry name" value="THF_DH/CycHdrlase_NAD-bd_dom"/>
</dbReference>
<dbReference type="InterPro" id="IPR036291">
    <property type="entry name" value="NAD(P)-bd_dom_sf"/>
</dbReference>
<evidence type="ECO:0000256" key="6">
    <source>
        <dbReference type="ARBA" id="ARBA00036357"/>
    </source>
</evidence>
<protein>
    <recommendedName>
        <fullName evidence="1">methenyltetrahydrofolate cyclohydrolase</fullName>
        <ecNumber evidence="1">3.5.4.9</ecNumber>
    </recommendedName>
</protein>
<sequence>MSLQLIQFAMKEILVVYLDTSLNVNTYNYVLNDGLQCDEEHLDRSVAKLIDGKAFAKKVRAEVKAEVTEWVNQGNRPPHLSVVLVGDDPASASYVRSKTRAARQAGISAETIRLPSTISQHELLDLIHSLNDSVSVDGILVQLPVPKHIDERTICDSVRPEKDVDGFHVMNVGRLCLDQKTLLPATPFGIMELIKRAGIDTLGKNAVVCGRSKNVGLPIAMLLHTDGDHNSGIGADSTVTICHRYTPPDQLKVFTKTADIIIVAVGIPGLIRADMVKEGAVVIDVGINRIQDEETGTYKLVGDVDFKGVSEKASHITPVPGGVGPMTVAMLMKNTLTAARGDIKFS</sequence>
<dbReference type="PANTHER" id="PTHR48099">
    <property type="entry name" value="C-1-TETRAHYDROFOLATE SYNTHASE, CYTOPLASMIC-RELATED"/>
    <property type="match status" value="1"/>
</dbReference>
<dbReference type="SUPFAM" id="SSF51735">
    <property type="entry name" value="NAD(P)-binding Rossmann-fold domains"/>
    <property type="match status" value="1"/>
</dbReference>
<dbReference type="GeneID" id="100372318"/>
<dbReference type="InterPro" id="IPR046346">
    <property type="entry name" value="Aminoacid_DH-like_N_sf"/>
</dbReference>
<evidence type="ECO:0000256" key="1">
    <source>
        <dbReference type="ARBA" id="ARBA00012776"/>
    </source>
</evidence>
<evidence type="ECO:0000313" key="9">
    <source>
        <dbReference type="Proteomes" id="UP000694865"/>
    </source>
</evidence>
<dbReference type="PROSITE" id="PS00766">
    <property type="entry name" value="THF_DHG_CYH_1"/>
    <property type="match status" value="1"/>
</dbReference>
<keyword evidence="3" id="KW-0378">Hydrolase</keyword>
<dbReference type="RefSeq" id="XP_002734253.1">
    <property type="nucleotide sequence ID" value="XM_002734207.1"/>
</dbReference>
<reference evidence="10" key="1">
    <citation type="submission" date="2025-08" db="UniProtKB">
        <authorList>
            <consortium name="RefSeq"/>
        </authorList>
    </citation>
    <scope>IDENTIFICATION</scope>
    <source>
        <tissue evidence="10">Testes</tissue>
    </source>
</reference>